<evidence type="ECO:0000313" key="3">
    <source>
        <dbReference type="WBParaSite" id="ECPE_0001443301-mRNA-1"/>
    </source>
</evidence>
<dbReference type="AlphaFoldDB" id="A0A183B5A8"/>
<accession>A0A183B5A8</accession>
<evidence type="ECO:0000313" key="2">
    <source>
        <dbReference type="Proteomes" id="UP000272942"/>
    </source>
</evidence>
<keyword evidence="2" id="KW-1185">Reference proteome</keyword>
<dbReference type="WBParaSite" id="ECPE_0001443301-mRNA-1">
    <property type="protein sequence ID" value="ECPE_0001443301-mRNA-1"/>
    <property type="gene ID" value="ECPE_0001443301"/>
</dbReference>
<dbReference type="Proteomes" id="UP000272942">
    <property type="component" value="Unassembled WGS sequence"/>
</dbReference>
<reference evidence="3" key="1">
    <citation type="submission" date="2016-06" db="UniProtKB">
        <authorList>
            <consortium name="WormBaseParasite"/>
        </authorList>
    </citation>
    <scope>IDENTIFICATION</scope>
</reference>
<organism evidence="3">
    <name type="scientific">Echinostoma caproni</name>
    <dbReference type="NCBI Taxonomy" id="27848"/>
    <lineage>
        <taxon>Eukaryota</taxon>
        <taxon>Metazoa</taxon>
        <taxon>Spiralia</taxon>
        <taxon>Lophotrochozoa</taxon>
        <taxon>Platyhelminthes</taxon>
        <taxon>Trematoda</taxon>
        <taxon>Digenea</taxon>
        <taxon>Plagiorchiida</taxon>
        <taxon>Echinostomata</taxon>
        <taxon>Echinostomatoidea</taxon>
        <taxon>Echinostomatidae</taxon>
        <taxon>Echinostoma</taxon>
    </lineage>
</organism>
<dbReference type="OrthoDB" id="6247999at2759"/>
<dbReference type="EMBL" id="UZAN01057464">
    <property type="protein sequence ID" value="VDP91665.1"/>
    <property type="molecule type" value="Genomic_DNA"/>
</dbReference>
<sequence length="114" mass="12933">MERAATVGNFRKLFHLIRVTGRKALGVSETICEADGSPIHNQQRRLERWAEHFKAQFSWSPAPASHTAIPAHVPWFVTTDSSSEKEIRKEIQAWSRHKAPGSDGLPLLYLKMVE</sequence>
<reference evidence="1 2" key="2">
    <citation type="submission" date="2018-11" db="EMBL/GenBank/DDBJ databases">
        <authorList>
            <consortium name="Pathogen Informatics"/>
        </authorList>
    </citation>
    <scope>NUCLEOTIDE SEQUENCE [LARGE SCALE GENOMIC DNA]</scope>
    <source>
        <strain evidence="1 2">Egypt</strain>
    </source>
</reference>
<evidence type="ECO:0000313" key="1">
    <source>
        <dbReference type="EMBL" id="VDP91665.1"/>
    </source>
</evidence>
<protein>
    <submittedName>
        <fullName evidence="3">Reverse transcriptase domain-containing protein</fullName>
    </submittedName>
</protein>
<name>A0A183B5A8_9TREM</name>
<gene>
    <name evidence="1" type="ORF">ECPE_LOCUS14393</name>
</gene>
<proteinExistence type="predicted"/>